<comment type="caution">
    <text evidence="1">The sequence shown here is derived from an EMBL/GenBank/DDBJ whole genome shotgun (WGS) entry which is preliminary data.</text>
</comment>
<dbReference type="EMBL" id="AONB01000045">
    <property type="protein sequence ID" value="EXJ09031.1"/>
    <property type="molecule type" value="Genomic_DNA"/>
</dbReference>
<keyword evidence="2" id="KW-1185">Reference proteome</keyword>
<reference evidence="1 2" key="2">
    <citation type="journal article" date="2015" name="Syst. Appl. Microbiol.">
        <title>Nitrincola nitratireducens sp. nov. isolated from a haloalkaline crater lake.</title>
        <authorList>
            <person name="Singh A."/>
            <person name="Vaidya B."/>
            <person name="Tanuku N.R."/>
            <person name="Pinnaka A.K."/>
        </authorList>
    </citation>
    <scope>NUCLEOTIDE SEQUENCE [LARGE SCALE GENOMIC DNA]</scope>
    <source>
        <strain evidence="1 2">AK23</strain>
    </source>
</reference>
<evidence type="ECO:0000313" key="1">
    <source>
        <dbReference type="EMBL" id="EXJ09031.1"/>
    </source>
</evidence>
<dbReference type="Proteomes" id="UP000019464">
    <property type="component" value="Unassembled WGS sequence"/>
</dbReference>
<sequence length="57" mass="6433">MQNFDLLDPRNDYVFKRIFAEAPDLLVHLINDVRPDLPSITSVKVLNPSINPAELTG</sequence>
<proteinExistence type="predicted"/>
<name>W9UWC2_9GAMM</name>
<dbReference type="AlphaFoldDB" id="W9UWC2"/>
<gene>
    <name evidence="1" type="ORF">D791_04046</name>
</gene>
<dbReference type="STRING" id="1229521.D791_04046"/>
<reference evidence="2" key="1">
    <citation type="submission" date="2012-11" db="EMBL/GenBank/DDBJ databases">
        <authorList>
            <person name="Singh A."/>
            <person name="Pinnaka A.K."/>
            <person name="Vaidya B."/>
        </authorList>
    </citation>
    <scope>NUCLEOTIDE SEQUENCE [LARGE SCALE GENOMIC DNA]</scope>
    <source>
        <strain evidence="2">AK23</strain>
    </source>
</reference>
<organism evidence="1 2">
    <name type="scientific">Nitrincola nitratireducens</name>
    <dbReference type="NCBI Taxonomy" id="1229521"/>
    <lineage>
        <taxon>Bacteria</taxon>
        <taxon>Pseudomonadati</taxon>
        <taxon>Pseudomonadota</taxon>
        <taxon>Gammaproteobacteria</taxon>
        <taxon>Oceanospirillales</taxon>
        <taxon>Oceanospirillaceae</taxon>
        <taxon>Nitrincola</taxon>
    </lineage>
</organism>
<protein>
    <submittedName>
        <fullName evidence="1">Uncharacterized protein</fullName>
    </submittedName>
</protein>
<accession>W9UWC2</accession>
<dbReference type="RefSeq" id="WP_237748712.1">
    <property type="nucleotide sequence ID" value="NZ_AONB01000045.1"/>
</dbReference>
<evidence type="ECO:0000313" key="2">
    <source>
        <dbReference type="Proteomes" id="UP000019464"/>
    </source>
</evidence>